<organism evidence="1 2">
    <name type="scientific">Dyella jiangningensis</name>
    <dbReference type="NCBI Taxonomy" id="1379159"/>
    <lineage>
        <taxon>Bacteria</taxon>
        <taxon>Pseudomonadati</taxon>
        <taxon>Pseudomonadota</taxon>
        <taxon>Gammaproteobacteria</taxon>
        <taxon>Lysobacterales</taxon>
        <taxon>Rhodanobacteraceae</taxon>
        <taxon>Dyella</taxon>
    </lineage>
</organism>
<proteinExistence type="predicted"/>
<comment type="caution">
    <text evidence="1">The sequence shown here is derived from an EMBL/GenBank/DDBJ whole genome shotgun (WGS) entry which is preliminary data.</text>
</comment>
<evidence type="ECO:0008006" key="3">
    <source>
        <dbReference type="Google" id="ProtNLM"/>
    </source>
</evidence>
<evidence type="ECO:0000313" key="1">
    <source>
        <dbReference type="EMBL" id="RAO75791.1"/>
    </source>
</evidence>
<dbReference type="RefSeq" id="WP_111984254.1">
    <property type="nucleotide sequence ID" value="NZ_NFZS01000004.1"/>
</dbReference>
<dbReference type="SUPFAM" id="SSF46955">
    <property type="entry name" value="Putative DNA-binding domain"/>
    <property type="match status" value="1"/>
</dbReference>
<reference evidence="1 2" key="1">
    <citation type="journal article" date="2018" name="Genet. Mol. Biol.">
        <title>The genome sequence of Dyella jiangningensis FCAV SCS01 from a lignocellulose-decomposing microbial consortium metagenome reveals potential for biotechnological applications.</title>
        <authorList>
            <person name="Desiderato J.G."/>
            <person name="Alvarenga D.O."/>
            <person name="Constancio M.T.L."/>
            <person name="Alves L.M.C."/>
            <person name="Varani A.M."/>
        </authorList>
    </citation>
    <scope>NUCLEOTIDE SEQUENCE [LARGE SCALE GENOMIC DNA]</scope>
    <source>
        <strain evidence="1 2">FCAV SCS01</strain>
    </source>
</reference>
<dbReference type="Proteomes" id="UP000248926">
    <property type="component" value="Unassembled WGS sequence"/>
</dbReference>
<dbReference type="InterPro" id="IPR009061">
    <property type="entry name" value="DNA-bd_dom_put_sf"/>
</dbReference>
<protein>
    <recommendedName>
        <fullName evidence="3">DNA-binding protein</fullName>
    </recommendedName>
</protein>
<dbReference type="AlphaFoldDB" id="A0A328P3D7"/>
<accession>A0A328P3D7</accession>
<keyword evidence="2" id="KW-1185">Reference proteome</keyword>
<sequence length="83" mass="9312">MTTPMETKASLLAAELTAQGREVTPDLRVQPDVAATIIGVSVGTLRNWRNAEMGPDYFKAGRIWYSIVDLLRWIESRRQSCDS</sequence>
<gene>
    <name evidence="1" type="ORF">CA260_17285</name>
</gene>
<name>A0A328P3D7_9GAMM</name>
<dbReference type="EMBL" id="NFZS01000004">
    <property type="protein sequence ID" value="RAO75791.1"/>
    <property type="molecule type" value="Genomic_DNA"/>
</dbReference>
<evidence type="ECO:0000313" key="2">
    <source>
        <dbReference type="Proteomes" id="UP000248926"/>
    </source>
</evidence>